<feature type="region of interest" description="Disordered" evidence="1">
    <location>
        <begin position="1"/>
        <end position="31"/>
    </location>
</feature>
<gene>
    <name evidence="2" type="ORF">K503DRAFT_774931</name>
</gene>
<reference evidence="2 3" key="1">
    <citation type="submission" date="2016-06" db="EMBL/GenBank/DDBJ databases">
        <title>Comparative genomics of the ectomycorrhizal sister species Rhizopogon vinicolor and Rhizopogon vesiculosus (Basidiomycota: Boletales) reveals a divergence of the mating type B locus.</title>
        <authorList>
            <consortium name="DOE Joint Genome Institute"/>
            <person name="Mujic A.B."/>
            <person name="Kuo A."/>
            <person name="Tritt A."/>
            <person name="Lipzen A."/>
            <person name="Chen C."/>
            <person name="Johnson J."/>
            <person name="Sharma A."/>
            <person name="Barry K."/>
            <person name="Grigoriev I.V."/>
            <person name="Spatafora J.W."/>
        </authorList>
    </citation>
    <scope>NUCLEOTIDE SEQUENCE [LARGE SCALE GENOMIC DNA]</scope>
    <source>
        <strain evidence="2 3">AM-OR11-026</strain>
    </source>
</reference>
<evidence type="ECO:0000313" key="2">
    <source>
        <dbReference type="EMBL" id="OAX34083.1"/>
    </source>
</evidence>
<name>A0A1B7MN92_9AGAM</name>
<keyword evidence="3" id="KW-1185">Reference proteome</keyword>
<evidence type="ECO:0000313" key="3">
    <source>
        <dbReference type="Proteomes" id="UP000092154"/>
    </source>
</evidence>
<dbReference type="AlphaFoldDB" id="A0A1B7MN92"/>
<organism evidence="2 3">
    <name type="scientific">Rhizopogon vinicolor AM-OR11-026</name>
    <dbReference type="NCBI Taxonomy" id="1314800"/>
    <lineage>
        <taxon>Eukaryota</taxon>
        <taxon>Fungi</taxon>
        <taxon>Dikarya</taxon>
        <taxon>Basidiomycota</taxon>
        <taxon>Agaricomycotina</taxon>
        <taxon>Agaricomycetes</taxon>
        <taxon>Agaricomycetidae</taxon>
        <taxon>Boletales</taxon>
        <taxon>Suillineae</taxon>
        <taxon>Rhizopogonaceae</taxon>
        <taxon>Rhizopogon</taxon>
    </lineage>
</organism>
<accession>A0A1B7MN92</accession>
<proteinExistence type="predicted"/>
<dbReference type="Proteomes" id="UP000092154">
    <property type="component" value="Unassembled WGS sequence"/>
</dbReference>
<feature type="compositionally biased region" description="Polar residues" evidence="1">
    <location>
        <begin position="1"/>
        <end position="13"/>
    </location>
</feature>
<sequence>MQQLSSISATVLASTPVPPTNAGTPTSSPVHCSFSELSTELRHTKASLTSDVNGVRPLEDMIAEYDETKTEVVTLRNFIHTLSLRTQPHSSMD</sequence>
<dbReference type="EMBL" id="KV448663">
    <property type="protein sequence ID" value="OAX34083.1"/>
    <property type="molecule type" value="Genomic_DNA"/>
</dbReference>
<evidence type="ECO:0000256" key="1">
    <source>
        <dbReference type="SAM" id="MobiDB-lite"/>
    </source>
</evidence>
<feature type="compositionally biased region" description="Polar residues" evidence="1">
    <location>
        <begin position="21"/>
        <end position="31"/>
    </location>
</feature>
<protein>
    <submittedName>
        <fullName evidence="2">Uncharacterized protein</fullName>
    </submittedName>
</protein>
<dbReference type="InParanoid" id="A0A1B7MN92"/>
<dbReference type="OrthoDB" id="3068102at2759"/>